<evidence type="ECO:0000256" key="1">
    <source>
        <dbReference type="ARBA" id="ARBA00004496"/>
    </source>
</evidence>
<keyword evidence="8" id="KW-1133">Transmembrane helix</keyword>
<dbReference type="SUPFAM" id="SSF53335">
    <property type="entry name" value="S-adenosyl-L-methionine-dependent methyltransferases"/>
    <property type="match status" value="1"/>
</dbReference>
<dbReference type="EMBL" id="UZAF01018634">
    <property type="protein sequence ID" value="VDO53460.1"/>
    <property type="molecule type" value="Genomic_DNA"/>
</dbReference>
<dbReference type="Gene3D" id="3.40.50.150">
    <property type="entry name" value="Vaccinia Virus protein VP39"/>
    <property type="match status" value="1"/>
</dbReference>
<protein>
    <recommendedName>
        <fullName evidence="3">protein-L-isoaspartate(D-aspartate) O-methyltransferase</fullName>
        <ecNumber evidence="3">2.1.1.77</ecNumber>
    </recommendedName>
</protein>
<keyword evidence="10" id="KW-1185">Reference proteome</keyword>
<dbReference type="Proteomes" id="UP000268014">
    <property type="component" value="Unassembled WGS sequence"/>
</dbReference>
<keyword evidence="4" id="KW-0963">Cytoplasm</keyword>
<evidence type="ECO:0000256" key="6">
    <source>
        <dbReference type="ARBA" id="ARBA00022679"/>
    </source>
</evidence>
<evidence type="ECO:0000256" key="8">
    <source>
        <dbReference type="SAM" id="Phobius"/>
    </source>
</evidence>
<dbReference type="OMA" id="MRARENN"/>
<keyword evidence="5" id="KW-0489">Methyltransferase</keyword>
<evidence type="ECO:0000256" key="7">
    <source>
        <dbReference type="ARBA" id="ARBA00022691"/>
    </source>
</evidence>
<sequence length="193" mass="21928">MRARENNSNPIALSRFECDRFVIARYAPRAMRNPVSSTIGSNVSLFLMSLVLSNYILQTLRQSLQIGDNGKVVGIEHIPELVELAKKNTRKNHADLLDSGRVLFVEGDGRRGYEMDHKYDAIHVGAAAETIPQPVTFLFYLLISNHINPRQCFSYFQVFLQVDKDENGEVTQKVIEHVIYVPLTSKNHQLGRD</sequence>
<keyword evidence="8" id="KW-0812">Transmembrane</keyword>
<dbReference type="AlphaFoldDB" id="A0A0N4WSV6"/>
<dbReference type="GO" id="GO:0004719">
    <property type="term" value="F:protein-L-isoaspartate (D-aspartate) O-methyltransferase activity"/>
    <property type="evidence" value="ECO:0007669"/>
    <property type="project" value="UniProtKB-EC"/>
</dbReference>
<keyword evidence="8" id="KW-0472">Membrane</keyword>
<name>A0A0N4WSV6_HAEPC</name>
<feature type="transmembrane region" description="Helical" evidence="8">
    <location>
        <begin position="39"/>
        <end position="57"/>
    </location>
</feature>
<evidence type="ECO:0000313" key="10">
    <source>
        <dbReference type="Proteomes" id="UP000268014"/>
    </source>
</evidence>
<keyword evidence="6" id="KW-0808">Transferase</keyword>
<dbReference type="GO" id="GO:0032259">
    <property type="term" value="P:methylation"/>
    <property type="evidence" value="ECO:0007669"/>
    <property type="project" value="UniProtKB-KW"/>
</dbReference>
<proteinExistence type="inferred from homology"/>
<dbReference type="STRING" id="6290.A0A0N4WSV6"/>
<dbReference type="OrthoDB" id="73890at2759"/>
<evidence type="ECO:0000256" key="5">
    <source>
        <dbReference type="ARBA" id="ARBA00022603"/>
    </source>
</evidence>
<gene>
    <name evidence="9" type="ORF">HPLM_LOCUS14630</name>
</gene>
<dbReference type="InterPro" id="IPR000682">
    <property type="entry name" value="PCMT"/>
</dbReference>
<organism evidence="11">
    <name type="scientific">Haemonchus placei</name>
    <name type="common">Barber's pole worm</name>
    <dbReference type="NCBI Taxonomy" id="6290"/>
    <lineage>
        <taxon>Eukaryota</taxon>
        <taxon>Metazoa</taxon>
        <taxon>Ecdysozoa</taxon>
        <taxon>Nematoda</taxon>
        <taxon>Chromadorea</taxon>
        <taxon>Rhabditida</taxon>
        <taxon>Rhabditina</taxon>
        <taxon>Rhabditomorpha</taxon>
        <taxon>Strongyloidea</taxon>
        <taxon>Trichostrongylidae</taxon>
        <taxon>Haemonchus</taxon>
    </lineage>
</organism>
<dbReference type="EC" id="2.1.1.77" evidence="3"/>
<dbReference type="GO" id="GO:0005737">
    <property type="term" value="C:cytoplasm"/>
    <property type="evidence" value="ECO:0007669"/>
    <property type="project" value="UniProtKB-SubCell"/>
</dbReference>
<keyword evidence="7" id="KW-0949">S-adenosyl-L-methionine</keyword>
<dbReference type="WBParaSite" id="HPLM_0001463801-mRNA-1">
    <property type="protein sequence ID" value="HPLM_0001463801-mRNA-1"/>
    <property type="gene ID" value="HPLM_0001463801"/>
</dbReference>
<evidence type="ECO:0000256" key="3">
    <source>
        <dbReference type="ARBA" id="ARBA00011890"/>
    </source>
</evidence>
<accession>A0A0N4WSV6</accession>
<evidence type="ECO:0000256" key="4">
    <source>
        <dbReference type="ARBA" id="ARBA00022490"/>
    </source>
</evidence>
<dbReference type="PANTHER" id="PTHR11579:SF0">
    <property type="entry name" value="PROTEIN-L-ISOASPARTATE(D-ASPARTATE) O-METHYLTRANSFERASE"/>
    <property type="match status" value="1"/>
</dbReference>
<dbReference type="InterPro" id="IPR029063">
    <property type="entry name" value="SAM-dependent_MTases_sf"/>
</dbReference>
<reference evidence="11" key="1">
    <citation type="submission" date="2017-02" db="UniProtKB">
        <authorList>
            <consortium name="WormBaseParasite"/>
        </authorList>
    </citation>
    <scope>IDENTIFICATION</scope>
</reference>
<reference evidence="9 10" key="2">
    <citation type="submission" date="2018-11" db="EMBL/GenBank/DDBJ databases">
        <authorList>
            <consortium name="Pathogen Informatics"/>
        </authorList>
    </citation>
    <scope>NUCLEOTIDE SEQUENCE [LARGE SCALE GENOMIC DNA]</scope>
    <source>
        <strain evidence="9 10">MHpl1</strain>
    </source>
</reference>
<dbReference type="PANTHER" id="PTHR11579">
    <property type="entry name" value="PROTEIN-L-ISOASPARTATE O-METHYLTRANSFERASE"/>
    <property type="match status" value="1"/>
</dbReference>
<comment type="similarity">
    <text evidence="2">Belongs to the methyltransferase superfamily. L-isoaspartyl/D-aspartyl protein methyltransferase family.</text>
</comment>
<evidence type="ECO:0000313" key="9">
    <source>
        <dbReference type="EMBL" id="VDO53460.1"/>
    </source>
</evidence>
<evidence type="ECO:0000313" key="11">
    <source>
        <dbReference type="WBParaSite" id="HPLM_0001463801-mRNA-1"/>
    </source>
</evidence>
<evidence type="ECO:0000256" key="2">
    <source>
        <dbReference type="ARBA" id="ARBA00005369"/>
    </source>
</evidence>
<dbReference type="Pfam" id="PF01135">
    <property type="entry name" value="PCMT"/>
    <property type="match status" value="1"/>
</dbReference>
<comment type="subcellular location">
    <subcellularLocation>
        <location evidence="1">Cytoplasm</location>
    </subcellularLocation>
</comment>